<reference evidence="2 3" key="1">
    <citation type="journal article" date="2015" name="Nature">
        <title>rRNA introns, odd ribosomes, and small enigmatic genomes across a large radiation of phyla.</title>
        <authorList>
            <person name="Brown C.T."/>
            <person name="Hug L.A."/>
            <person name="Thomas B.C."/>
            <person name="Sharon I."/>
            <person name="Castelle C.J."/>
            <person name="Singh A."/>
            <person name="Wilkins M.J."/>
            <person name="Williams K.H."/>
            <person name="Banfield J.F."/>
        </authorList>
    </citation>
    <scope>NUCLEOTIDE SEQUENCE [LARGE SCALE GENOMIC DNA]</scope>
</reference>
<name>A0A0G0L2M0_9BACT</name>
<dbReference type="Gene3D" id="3.90.550.10">
    <property type="entry name" value="Spore Coat Polysaccharide Biosynthesis Protein SpsA, Chain A"/>
    <property type="match status" value="1"/>
</dbReference>
<dbReference type="PANTHER" id="PTHR43630">
    <property type="entry name" value="POLY-BETA-1,6-N-ACETYL-D-GLUCOSAMINE SYNTHASE"/>
    <property type="match status" value="1"/>
</dbReference>
<proteinExistence type="predicted"/>
<dbReference type="GO" id="GO:0016740">
    <property type="term" value="F:transferase activity"/>
    <property type="evidence" value="ECO:0007669"/>
    <property type="project" value="UniProtKB-KW"/>
</dbReference>
<feature type="domain" description="Glycosyltransferase 2-like" evidence="1">
    <location>
        <begin position="11"/>
        <end position="105"/>
    </location>
</feature>
<organism evidence="2 3">
    <name type="scientific">Candidatus Woesebacteria bacterium GW2011_GWB1_38_8</name>
    <dbReference type="NCBI Taxonomy" id="1618570"/>
    <lineage>
        <taxon>Bacteria</taxon>
        <taxon>Candidatus Woeseibacteriota</taxon>
    </lineage>
</organism>
<dbReference type="PANTHER" id="PTHR43630:SF2">
    <property type="entry name" value="GLYCOSYLTRANSFERASE"/>
    <property type="match status" value="1"/>
</dbReference>
<dbReference type="InterPro" id="IPR029044">
    <property type="entry name" value="Nucleotide-diphossugar_trans"/>
</dbReference>
<accession>A0A0G0L2M0</accession>
<dbReference type="CDD" id="cd02511">
    <property type="entry name" value="Beta4Glucosyltransferase"/>
    <property type="match status" value="1"/>
</dbReference>
<comment type="caution">
    <text evidence="2">The sequence shown here is derived from an EMBL/GenBank/DDBJ whole genome shotgun (WGS) entry which is preliminary data.</text>
</comment>
<dbReference type="EMBL" id="LBVL01000001">
    <property type="protein sequence ID" value="KKQ86213.1"/>
    <property type="molecule type" value="Genomic_DNA"/>
</dbReference>
<gene>
    <name evidence="2" type="ORF">UT08_C0001G0079</name>
</gene>
<dbReference type="AlphaFoldDB" id="A0A0G0L2M0"/>
<dbReference type="Pfam" id="PF00535">
    <property type="entry name" value="Glycos_transf_2"/>
    <property type="match status" value="1"/>
</dbReference>
<dbReference type="Proteomes" id="UP000034081">
    <property type="component" value="Unassembled WGS sequence"/>
</dbReference>
<keyword evidence="2" id="KW-0808">Transferase</keyword>
<dbReference type="STRING" id="1618570.UT08_C0001G0079"/>
<evidence type="ECO:0000259" key="1">
    <source>
        <dbReference type="Pfam" id="PF00535"/>
    </source>
</evidence>
<sequence length="268" mass="31400">MKEKDKKIKISVIIIAKNEEEKIGGCLKSVEWVDEVIVINNESTDRTEEIAKKYGARVINYENGTYSSRKNKGAKEAKGKWLLYIDADERVTPDLRKEINSLITNYESQTTEYSAYAIPRRNIILGKEMKHGGWRPDYVKHLLRKDALIGWKGELHEEPIFKGELAHLKGALLHLKYDNLSDIVTKTNDWSEIEAKLMFEANHPPMNIPRFFTAMGREFWLRMIRQMAFLDGVEGIIYAIYQVYSRFISYAKLWEMQIRDKKYEIRNT</sequence>
<evidence type="ECO:0000313" key="3">
    <source>
        <dbReference type="Proteomes" id="UP000034081"/>
    </source>
</evidence>
<dbReference type="InterPro" id="IPR001173">
    <property type="entry name" value="Glyco_trans_2-like"/>
</dbReference>
<protein>
    <submittedName>
        <fullName evidence="2">Glycosyltransferase</fullName>
    </submittedName>
</protein>
<evidence type="ECO:0000313" key="2">
    <source>
        <dbReference type="EMBL" id="KKQ86213.1"/>
    </source>
</evidence>
<dbReference type="SUPFAM" id="SSF53448">
    <property type="entry name" value="Nucleotide-diphospho-sugar transferases"/>
    <property type="match status" value="1"/>
</dbReference>